<evidence type="ECO:0000313" key="3">
    <source>
        <dbReference type="Proteomes" id="UP000199317"/>
    </source>
</evidence>
<proteinExistence type="predicted"/>
<keyword evidence="3" id="KW-1185">Reference proteome</keyword>
<dbReference type="RefSeq" id="WP_092834140.1">
    <property type="nucleotide sequence ID" value="NZ_FNJL01000010.1"/>
</dbReference>
<sequence length="71" mass="7890">MFVVQCSAGPASDATEGVRARQMGQRDVPRWQAQLGDHEPCPDAEDIPDSRQAVQSQFSDEGVPRHRQWLG</sequence>
<feature type="region of interest" description="Disordered" evidence="1">
    <location>
        <begin position="1"/>
        <end position="71"/>
    </location>
</feature>
<dbReference type="Proteomes" id="UP000199317">
    <property type="component" value="Unassembled WGS sequence"/>
</dbReference>
<evidence type="ECO:0000256" key="1">
    <source>
        <dbReference type="SAM" id="MobiDB-lite"/>
    </source>
</evidence>
<name>A0A1H0RFP0_9BURK</name>
<evidence type="ECO:0000313" key="2">
    <source>
        <dbReference type="EMBL" id="SDP27718.1"/>
    </source>
</evidence>
<gene>
    <name evidence="2" type="ORF">SAMN04489708_11021</name>
</gene>
<dbReference type="EMBL" id="FNJL01000010">
    <property type="protein sequence ID" value="SDP27718.1"/>
    <property type="molecule type" value="Genomic_DNA"/>
</dbReference>
<protein>
    <submittedName>
        <fullName evidence="2">Uncharacterized protein</fullName>
    </submittedName>
</protein>
<dbReference type="OrthoDB" id="8818731at2"/>
<dbReference type="AlphaFoldDB" id="A0A1H0RFP0"/>
<accession>A0A1H0RFP0</accession>
<reference evidence="3" key="1">
    <citation type="submission" date="2016-10" db="EMBL/GenBank/DDBJ databases">
        <authorList>
            <person name="Varghese N."/>
            <person name="Submissions S."/>
        </authorList>
    </citation>
    <scope>NUCLEOTIDE SEQUENCE [LARGE SCALE GENOMIC DNA]</scope>
    <source>
        <strain evidence="3">DSM 17101</strain>
    </source>
</reference>
<organism evidence="2 3">
    <name type="scientific">Paracidovorax cattleyae</name>
    <dbReference type="NCBI Taxonomy" id="80868"/>
    <lineage>
        <taxon>Bacteria</taxon>
        <taxon>Pseudomonadati</taxon>
        <taxon>Pseudomonadota</taxon>
        <taxon>Betaproteobacteria</taxon>
        <taxon>Burkholderiales</taxon>
        <taxon>Comamonadaceae</taxon>
        <taxon>Paracidovorax</taxon>
    </lineage>
</organism>